<evidence type="ECO:0000256" key="1">
    <source>
        <dbReference type="SAM" id="Phobius"/>
    </source>
</evidence>
<dbReference type="KEGG" id="caqa:MICH65_0832"/>
<organism evidence="3 4">
    <name type="scientific">Candidatus Chazhemtobacterium aquaticus</name>
    <dbReference type="NCBI Taxonomy" id="2715735"/>
    <lineage>
        <taxon>Bacteria</taxon>
        <taxon>Candidatus Chazhemtobacteraceae</taxon>
        <taxon>Candidatus Chazhemtobacterium</taxon>
    </lineage>
</organism>
<feature type="transmembrane region" description="Helical" evidence="1">
    <location>
        <begin position="457"/>
        <end position="476"/>
    </location>
</feature>
<evidence type="ECO:0000313" key="3">
    <source>
        <dbReference type="EMBL" id="QHO63813.1"/>
    </source>
</evidence>
<keyword evidence="1" id="KW-0812">Transmembrane</keyword>
<reference evidence="4" key="1">
    <citation type="journal article" date="2020" name="Microorganisms">
        <title>Complete Genome of a Member of a New Bacterial Lineage in the Microgenomates Group Reveals an Unusual Nucleotide Composition Disparity Between Two Strands of DNA and Limited Metabolic Potential.</title>
        <authorList>
            <person name="Kadnikov V.V."/>
            <person name="Mardanov A.V."/>
            <person name="Beletsky A.V."/>
            <person name="Karnachuk O.V."/>
            <person name="Ravin N.V."/>
        </authorList>
    </citation>
    <scope>NUCLEOTIDE SEQUENCE [LARGE SCALE GENOMIC DNA]</scope>
</reference>
<evidence type="ECO:0000313" key="4">
    <source>
        <dbReference type="Proteomes" id="UP000463983"/>
    </source>
</evidence>
<protein>
    <recommendedName>
        <fullName evidence="5">Fibronectin type-III domain-containing protein</fullName>
    </recommendedName>
</protein>
<dbReference type="InterPro" id="IPR013783">
    <property type="entry name" value="Ig-like_fold"/>
</dbReference>
<keyword evidence="1" id="KW-1133">Transmembrane helix</keyword>
<dbReference type="EMBL" id="CP047901">
    <property type="protein sequence ID" value="QHO63813.1"/>
    <property type="molecule type" value="Genomic_DNA"/>
</dbReference>
<gene>
    <name evidence="3" type="ORF">MICH65_0832</name>
</gene>
<keyword evidence="2" id="KW-0732">Signal</keyword>
<sequence length="525" mass="58988">MPSLPRCLTILVLPLFSLLFSPQPALALENPASHSAQIQATVPEFKVDAPILIAPSNYSLTNNPTEPFEWLQAVSVQGISYHTFYLDGQPIIPKILTSIPTINTPDYFIYHLNGRLYLTLKNPMAEGSHTWQVSATSTGGTTAYSDLWHFLIDSTLPPIILRQVDQNQMYWATHDPNSIPPYEDRHLIVTTPDPLILGQVEAPVSFKYALICPLNAPAGCREQSITVSEDDGNFAHRFTDLEPHYIYFVYLIATDLAGNITYFPVFTITYTPKKPIIPLPPIPGIITPTPTPPLPITPITPEPTPLPPLPPTPTPTPSLPPVAIPDYSRLLHSLIVFGLLLHLSLSILGARIKFSQSLRFITRLLIPITRGQKHFTNPYATLEIYHPDHLNKVLKYIFANPFGAYSLPSNLPEIIFVRFTRPGLNLLTWLNKPDQLPQYLYLEKLDDPPFSDKLRRFLFHSRLIAILIAIITSAYAVMVSSYLYFVIYLLISLLLFTNQYLLPHFLKPNPNAKPLPSSPKTLKNN</sequence>
<evidence type="ECO:0000256" key="2">
    <source>
        <dbReference type="SAM" id="SignalP"/>
    </source>
</evidence>
<dbReference type="Gene3D" id="2.60.40.10">
    <property type="entry name" value="Immunoglobulins"/>
    <property type="match status" value="1"/>
</dbReference>
<dbReference type="RefSeq" id="WP_161932168.1">
    <property type="nucleotide sequence ID" value="NZ_CP047901.1"/>
</dbReference>
<keyword evidence="4" id="KW-1185">Reference proteome</keyword>
<feature type="chain" id="PRO_5032999553" description="Fibronectin type-III domain-containing protein" evidence="2">
    <location>
        <begin position="28"/>
        <end position="525"/>
    </location>
</feature>
<proteinExistence type="predicted"/>
<dbReference type="Proteomes" id="UP000463983">
    <property type="component" value="Chromosome"/>
</dbReference>
<feature type="transmembrane region" description="Helical" evidence="1">
    <location>
        <begin position="330"/>
        <end position="350"/>
    </location>
</feature>
<name>A0A857N919_9BACT</name>
<feature type="signal peptide" evidence="2">
    <location>
        <begin position="1"/>
        <end position="27"/>
    </location>
</feature>
<evidence type="ECO:0008006" key="5">
    <source>
        <dbReference type="Google" id="ProtNLM"/>
    </source>
</evidence>
<keyword evidence="1" id="KW-0472">Membrane</keyword>
<accession>A0A857N919</accession>
<dbReference type="AlphaFoldDB" id="A0A857N919"/>